<gene>
    <name evidence="8" type="ORF">VC83_00083</name>
</gene>
<feature type="domain" description="C2H2-type" evidence="7">
    <location>
        <begin position="175"/>
        <end position="204"/>
    </location>
</feature>
<dbReference type="GO" id="GO:0000785">
    <property type="term" value="C:chromatin"/>
    <property type="evidence" value="ECO:0007669"/>
    <property type="project" value="TreeGrafter"/>
</dbReference>
<keyword evidence="3 5" id="KW-0863">Zinc-finger</keyword>
<evidence type="ECO:0000256" key="5">
    <source>
        <dbReference type="PROSITE-ProRule" id="PRU00042"/>
    </source>
</evidence>
<name>A0A177ANQ4_9PEZI</name>
<feature type="domain" description="C2H2-type" evidence="7">
    <location>
        <begin position="233"/>
        <end position="262"/>
    </location>
</feature>
<dbReference type="AlphaFoldDB" id="A0A177ANQ4"/>
<feature type="domain" description="C2H2-type" evidence="7">
    <location>
        <begin position="205"/>
        <end position="232"/>
    </location>
</feature>
<dbReference type="RefSeq" id="XP_024328402.1">
    <property type="nucleotide sequence ID" value="XM_024463780.1"/>
</dbReference>
<dbReference type="SMART" id="SM00355">
    <property type="entry name" value="ZnF_C2H2"/>
    <property type="match status" value="4"/>
</dbReference>
<dbReference type="FunFam" id="3.30.160.60:FF:000925">
    <property type="entry name" value="Zinc finger protein 668"/>
    <property type="match status" value="1"/>
</dbReference>
<feature type="compositionally biased region" description="Low complexity" evidence="6">
    <location>
        <begin position="389"/>
        <end position="400"/>
    </location>
</feature>
<evidence type="ECO:0000256" key="6">
    <source>
        <dbReference type="SAM" id="MobiDB-lite"/>
    </source>
</evidence>
<feature type="compositionally biased region" description="Low complexity" evidence="6">
    <location>
        <begin position="80"/>
        <end position="90"/>
    </location>
</feature>
<evidence type="ECO:0000259" key="7">
    <source>
        <dbReference type="PROSITE" id="PS50157"/>
    </source>
</evidence>
<dbReference type="GeneID" id="36283182"/>
<dbReference type="SUPFAM" id="SSF57667">
    <property type="entry name" value="beta-beta-alpha zinc fingers"/>
    <property type="match status" value="2"/>
</dbReference>
<feature type="region of interest" description="Disordered" evidence="6">
    <location>
        <begin position="356"/>
        <end position="471"/>
    </location>
</feature>
<dbReference type="eggNOG" id="KOG1721">
    <property type="taxonomic scope" value="Eukaryota"/>
</dbReference>
<evidence type="ECO:0000256" key="1">
    <source>
        <dbReference type="ARBA" id="ARBA00022723"/>
    </source>
</evidence>
<dbReference type="VEuPathDB" id="FungiDB:GMDG_02792"/>
<dbReference type="InterPro" id="IPR013087">
    <property type="entry name" value="Znf_C2H2_type"/>
</dbReference>
<feature type="region of interest" description="Disordered" evidence="6">
    <location>
        <begin position="53"/>
        <end position="90"/>
    </location>
</feature>
<dbReference type="Gene3D" id="3.30.160.60">
    <property type="entry name" value="Classic Zinc Finger"/>
    <property type="match status" value="4"/>
</dbReference>
<dbReference type="OrthoDB" id="3437960at2759"/>
<dbReference type="PANTHER" id="PTHR14003">
    <property type="entry name" value="TRANSCRIPTIONAL REPRESSOR PROTEIN YY"/>
    <property type="match status" value="1"/>
</dbReference>
<dbReference type="EMBL" id="KV441386">
    <property type="protein sequence ID" value="OAF63132.1"/>
    <property type="molecule type" value="Genomic_DNA"/>
</dbReference>
<dbReference type="GO" id="GO:0005667">
    <property type="term" value="C:transcription regulator complex"/>
    <property type="evidence" value="ECO:0007669"/>
    <property type="project" value="TreeGrafter"/>
</dbReference>
<feature type="region of interest" description="Disordered" evidence="6">
    <location>
        <begin position="265"/>
        <end position="334"/>
    </location>
</feature>
<dbReference type="InterPro" id="IPR036236">
    <property type="entry name" value="Znf_C2H2_sf"/>
</dbReference>
<evidence type="ECO:0000313" key="8">
    <source>
        <dbReference type="EMBL" id="OAF63132.1"/>
    </source>
</evidence>
<protein>
    <recommendedName>
        <fullName evidence="7">C2H2-type domain-containing protein</fullName>
    </recommendedName>
</protein>
<feature type="domain" description="C2H2-type" evidence="7">
    <location>
        <begin position="147"/>
        <end position="174"/>
    </location>
</feature>
<keyword evidence="2" id="KW-0677">Repeat</keyword>
<evidence type="ECO:0000256" key="4">
    <source>
        <dbReference type="ARBA" id="ARBA00022833"/>
    </source>
</evidence>
<keyword evidence="4" id="KW-0862">Zinc</keyword>
<evidence type="ECO:0000256" key="3">
    <source>
        <dbReference type="ARBA" id="ARBA00022771"/>
    </source>
</evidence>
<organism evidence="8">
    <name type="scientific">Pseudogymnoascus destructans</name>
    <dbReference type="NCBI Taxonomy" id="655981"/>
    <lineage>
        <taxon>Eukaryota</taxon>
        <taxon>Fungi</taxon>
        <taxon>Dikarya</taxon>
        <taxon>Ascomycota</taxon>
        <taxon>Pezizomycotina</taxon>
        <taxon>Leotiomycetes</taxon>
        <taxon>Thelebolales</taxon>
        <taxon>Thelebolaceae</taxon>
        <taxon>Pseudogymnoascus</taxon>
    </lineage>
</organism>
<sequence>MSNINQNQNPGANGGASMDITNILNTKGGAAAAAAAAGASPSDHTFHQQLMHASGGQANSETASERGGSPHGSEHSSRYSGPPSMGHMNGMGNGMRYPSPTAMQSPLPMQAGFRNDGFDGSAPQHQEIPRSTGRLPPGHGVTQQKAFPCTVCQKGFARRSDLARHERIHSGIRPHVCDYPNCGKQFIQRSALTVHARVHTGEKPHMCERCGKRFSDSSSLARHRRIHSGKRPYKCPYADCQKTFTRRTTLTRHQNHHTGTVEEAAAATAAALASRAGSNRSGRGPRSDGEQYSATGSPMSTPSPGQRTHSMSPNAELAPMNGMQRHMGDYPYMNNSSLPVHLRNDYAQHVPMQNAPLPQKQSQYPNNQRPTSHPTGYGPPQILEPPANPQSAGSASGGSPHMSNAGWHSPSNMPSPTSQSNGYVYPDPDPYGSGGMGHMYYPNSNIRRPQSTEPDSYETKPRLNELWTAAQ</sequence>
<feature type="compositionally biased region" description="Low complexity" evidence="6">
    <location>
        <begin position="265"/>
        <end position="284"/>
    </location>
</feature>
<dbReference type="Pfam" id="PF00096">
    <property type="entry name" value="zf-C2H2"/>
    <property type="match status" value="4"/>
</dbReference>
<feature type="compositionally biased region" description="Polar residues" evidence="6">
    <location>
        <begin position="442"/>
        <end position="454"/>
    </location>
</feature>
<dbReference type="PROSITE" id="PS00028">
    <property type="entry name" value="ZINC_FINGER_C2H2_1"/>
    <property type="match status" value="4"/>
</dbReference>
<dbReference type="GO" id="GO:0000978">
    <property type="term" value="F:RNA polymerase II cis-regulatory region sequence-specific DNA binding"/>
    <property type="evidence" value="ECO:0007669"/>
    <property type="project" value="TreeGrafter"/>
</dbReference>
<accession>A0A177ANQ4</accession>
<dbReference type="GO" id="GO:0008270">
    <property type="term" value="F:zinc ion binding"/>
    <property type="evidence" value="ECO:0007669"/>
    <property type="project" value="UniProtKB-KW"/>
</dbReference>
<reference evidence="8" key="1">
    <citation type="submission" date="2016-03" db="EMBL/GenBank/DDBJ databases">
        <title>Updated assembly of Pseudogymnoascus destructans, the fungus causing white-nose syndrome of bats.</title>
        <authorList>
            <person name="Palmer J.M."/>
            <person name="Drees K.P."/>
            <person name="Foster J.T."/>
            <person name="Lindner D.L."/>
        </authorList>
    </citation>
    <scope>NUCLEOTIDE SEQUENCE [LARGE SCALE GENOMIC DNA]</scope>
    <source>
        <strain evidence="8">20631-21</strain>
    </source>
</reference>
<feature type="compositionally biased region" description="Polar residues" evidence="6">
    <location>
        <begin position="290"/>
        <end position="313"/>
    </location>
</feature>
<dbReference type="FunFam" id="3.30.160.60:FF:000125">
    <property type="entry name" value="Putative zinc finger protein 143"/>
    <property type="match status" value="1"/>
</dbReference>
<evidence type="ECO:0000256" key="2">
    <source>
        <dbReference type="ARBA" id="ARBA00022737"/>
    </source>
</evidence>
<dbReference type="Proteomes" id="UP000077154">
    <property type="component" value="Unassembled WGS sequence"/>
</dbReference>
<feature type="compositionally biased region" description="Polar residues" evidence="6">
    <location>
        <begin position="359"/>
        <end position="374"/>
    </location>
</feature>
<feature type="compositionally biased region" description="Polar residues" evidence="6">
    <location>
        <begin position="409"/>
        <end position="422"/>
    </location>
</feature>
<keyword evidence="1" id="KW-0479">Metal-binding</keyword>
<dbReference type="FunFam" id="3.30.160.60:FF:000690">
    <property type="entry name" value="Zinc finger protein 354C"/>
    <property type="match status" value="1"/>
</dbReference>
<dbReference type="PROSITE" id="PS50157">
    <property type="entry name" value="ZINC_FINGER_C2H2_2"/>
    <property type="match status" value="4"/>
</dbReference>
<proteinExistence type="predicted"/>
<dbReference type="PANTHER" id="PTHR14003:SF20">
    <property type="entry name" value="FINGER DOMAIN PROTEIN, PUTATIVE (AFU_ORTHOLOGUE AFUA_4G10380)-RELATED"/>
    <property type="match status" value="1"/>
</dbReference>
<dbReference type="GO" id="GO:0000981">
    <property type="term" value="F:DNA-binding transcription factor activity, RNA polymerase II-specific"/>
    <property type="evidence" value="ECO:0007669"/>
    <property type="project" value="UniProtKB-ARBA"/>
</dbReference>